<dbReference type="Proteomes" id="UP000011761">
    <property type="component" value="Unassembled WGS sequence"/>
</dbReference>
<dbReference type="RefSeq" id="XP_007680568.1">
    <property type="nucleotide sequence ID" value="XM_007682378.1"/>
</dbReference>
<organism evidence="2 3">
    <name type="scientific">Baudoinia panamericana (strain UAMH 10762)</name>
    <name type="common">Angels' share fungus</name>
    <name type="synonym">Baudoinia compniacensis (strain UAMH 10762)</name>
    <dbReference type="NCBI Taxonomy" id="717646"/>
    <lineage>
        <taxon>Eukaryota</taxon>
        <taxon>Fungi</taxon>
        <taxon>Dikarya</taxon>
        <taxon>Ascomycota</taxon>
        <taxon>Pezizomycotina</taxon>
        <taxon>Dothideomycetes</taxon>
        <taxon>Dothideomycetidae</taxon>
        <taxon>Mycosphaerellales</taxon>
        <taxon>Teratosphaeriaceae</taxon>
        <taxon>Baudoinia</taxon>
    </lineage>
</organism>
<dbReference type="PANTHER" id="PTHR40625:SF1">
    <property type="entry name" value="AMP-ACTIVATED PROTEIN KINASE GLYCOGEN-BINDING DOMAIN-CONTAINING PROTEIN"/>
    <property type="match status" value="1"/>
</dbReference>
<sequence length="461" mass="50278">MDPETLIAFHFTTPAHIRSVELLGSWDNFARAYPMRHDRRRGPGFWSGCFKFTSIVFDGLESSFNAKPRSGGLKQGGTYWYYYRLDYDVETYDDGLECTAGCPLMPGQMMNVLEVPVEVVQPPSRCRSAGHDGLAAALLGGLRGGQRQTLDPSDKFVMLEPPPVSKVHMRCISDLALGGRLEKQAGSKTNSVGRSAQSPHDGDELQTRPGKRRRAVGRSSRHNTASRRSQISALSHTSSSFLDVYAEKWEMPTSRPVSRGSVLVSPITAEVEVEAVPPPPPTRLPPLPPPALLPPPPPPPLDTPLPSPVFRSPTFSAETISSNGAYTPFRLSGGEYAPQYYHSSSYFDTDPAKQVEHVTLRLQDLELRKSPVSLVLPPPSPLSDSHRTNEGEATKSSAPRTRLETYSLPSFAPPSDIPHVVNSESMLLTPALALSLETEASRGSMVDDIFAELGYLGSSIS</sequence>
<accession>M2MZF8</accession>
<dbReference type="AlphaFoldDB" id="M2MZF8"/>
<keyword evidence="3" id="KW-1185">Reference proteome</keyword>
<dbReference type="PANTHER" id="PTHR40625">
    <property type="entry name" value="GTP-BINDING PROTEIN ESDC-RELATED"/>
    <property type="match status" value="1"/>
</dbReference>
<reference evidence="2 3" key="1">
    <citation type="journal article" date="2012" name="PLoS Pathog.">
        <title>Diverse lifestyles and strategies of plant pathogenesis encoded in the genomes of eighteen Dothideomycetes fungi.</title>
        <authorList>
            <person name="Ohm R.A."/>
            <person name="Feau N."/>
            <person name="Henrissat B."/>
            <person name="Schoch C.L."/>
            <person name="Horwitz B.A."/>
            <person name="Barry K.W."/>
            <person name="Condon B.J."/>
            <person name="Copeland A.C."/>
            <person name="Dhillon B."/>
            <person name="Glaser F."/>
            <person name="Hesse C.N."/>
            <person name="Kosti I."/>
            <person name="LaButti K."/>
            <person name="Lindquist E.A."/>
            <person name="Lucas S."/>
            <person name="Salamov A.A."/>
            <person name="Bradshaw R.E."/>
            <person name="Ciuffetti L."/>
            <person name="Hamelin R.C."/>
            <person name="Kema G.H.J."/>
            <person name="Lawrence C."/>
            <person name="Scott J.A."/>
            <person name="Spatafora J.W."/>
            <person name="Turgeon B.G."/>
            <person name="de Wit P.J.G.M."/>
            <person name="Zhong S."/>
            <person name="Goodwin S.B."/>
            <person name="Grigoriev I.V."/>
        </authorList>
    </citation>
    <scope>NUCLEOTIDE SEQUENCE [LARGE SCALE GENOMIC DNA]</scope>
    <source>
        <strain evidence="2 3">UAMH 10762</strain>
    </source>
</reference>
<feature type="region of interest" description="Disordered" evidence="1">
    <location>
        <begin position="184"/>
        <end position="233"/>
    </location>
</feature>
<evidence type="ECO:0000313" key="3">
    <source>
        <dbReference type="Proteomes" id="UP000011761"/>
    </source>
</evidence>
<dbReference type="OrthoDB" id="5422351at2759"/>
<feature type="compositionally biased region" description="Basic residues" evidence="1">
    <location>
        <begin position="209"/>
        <end position="225"/>
    </location>
</feature>
<protein>
    <submittedName>
        <fullName evidence="2">Uncharacterized protein</fullName>
    </submittedName>
</protein>
<gene>
    <name evidence="2" type="ORF">BAUCODRAFT_274926</name>
</gene>
<feature type="compositionally biased region" description="Polar residues" evidence="1">
    <location>
        <begin position="186"/>
        <end position="198"/>
    </location>
</feature>
<name>M2MZF8_BAUPA</name>
<dbReference type="HOGENOM" id="CLU_593097_0_0_1"/>
<dbReference type="GeneID" id="19110584"/>
<feature type="compositionally biased region" description="Pro residues" evidence="1">
    <location>
        <begin position="276"/>
        <end position="301"/>
    </location>
</feature>
<feature type="compositionally biased region" description="Basic and acidic residues" evidence="1">
    <location>
        <begin position="384"/>
        <end position="393"/>
    </location>
</feature>
<evidence type="ECO:0000313" key="2">
    <source>
        <dbReference type="EMBL" id="EMC92054.1"/>
    </source>
</evidence>
<feature type="region of interest" description="Disordered" evidence="1">
    <location>
        <begin position="372"/>
        <end position="400"/>
    </location>
</feature>
<evidence type="ECO:0000256" key="1">
    <source>
        <dbReference type="SAM" id="MobiDB-lite"/>
    </source>
</evidence>
<dbReference type="eggNOG" id="ENOG502SGBF">
    <property type="taxonomic scope" value="Eukaryota"/>
</dbReference>
<dbReference type="KEGG" id="bcom:BAUCODRAFT_274926"/>
<proteinExistence type="predicted"/>
<feature type="region of interest" description="Disordered" evidence="1">
    <location>
        <begin position="274"/>
        <end position="301"/>
    </location>
</feature>
<dbReference type="EMBL" id="KB445562">
    <property type="protein sequence ID" value="EMC92054.1"/>
    <property type="molecule type" value="Genomic_DNA"/>
</dbReference>